<evidence type="ECO:0000313" key="8">
    <source>
        <dbReference type="EMBL" id="KHJ65555.1"/>
    </source>
</evidence>
<evidence type="ECO:0000256" key="5">
    <source>
        <dbReference type="ARBA" id="ARBA00023136"/>
    </source>
</evidence>
<sequence length="369" mass="41270">MPIVLRSLMRDRILHLLLLLGVVLLPLADFRWPQLPGAVDWHTIMTLTGLLMLTKGLENSGYFDVLGARLIQRFQHERTLALFMVCAAALLSTFLTNDVALFILVPLTLTLRKFSRLPISRLIIFEALAVNAGSLLTPVGNPQNILLWSHGTLSVSGFMLQMAPLAAFLMITLMALTWWSFPARLIEKHAQSAAHQWQKPLFFVSVMLYVVFIVALELKMTGWALLLVAACFLVMARKVLASIDWSLLLVFVAMFIDVFLLMHLPLLQPHFAAISQLGEGGLYLLAIGLSQVISNVPATILLLQKVPPSDVFAWAVNIGGFGLLPGSLANLIALRMAQDARVWWRFHLFSLPMLAWSMLWGWLLLQWLS</sequence>
<dbReference type="GO" id="GO:0016020">
    <property type="term" value="C:membrane"/>
    <property type="evidence" value="ECO:0007669"/>
    <property type="project" value="UniProtKB-SubCell"/>
</dbReference>
<evidence type="ECO:0000313" key="9">
    <source>
        <dbReference type="Proteomes" id="UP000030853"/>
    </source>
</evidence>
<keyword evidence="5 6" id="KW-0472">Membrane</keyword>
<comment type="subcellular location">
    <subcellularLocation>
        <location evidence="1">Membrane</location>
        <topology evidence="1">Multi-pass membrane protein</topology>
    </subcellularLocation>
</comment>
<evidence type="ECO:0000256" key="2">
    <source>
        <dbReference type="ARBA" id="ARBA00022448"/>
    </source>
</evidence>
<feature type="transmembrane region" description="Helical" evidence="6">
    <location>
        <begin position="247"/>
        <end position="267"/>
    </location>
</feature>
<organism evidence="8 9">
    <name type="scientific">Pantoea rodasii</name>
    <dbReference type="NCBI Taxonomy" id="1076549"/>
    <lineage>
        <taxon>Bacteria</taxon>
        <taxon>Pseudomonadati</taxon>
        <taxon>Pseudomonadota</taxon>
        <taxon>Gammaproteobacteria</taxon>
        <taxon>Enterobacterales</taxon>
        <taxon>Erwiniaceae</taxon>
        <taxon>Pantoea</taxon>
    </lineage>
</organism>
<reference evidence="8 9" key="1">
    <citation type="submission" date="2014-11" db="EMBL/GenBank/DDBJ databases">
        <title>Genome sequencing of Pantoea rodasii ND03.</title>
        <authorList>
            <person name="Muhamad Yunos N.Y."/>
            <person name="Chan K.-G."/>
        </authorList>
    </citation>
    <scope>NUCLEOTIDE SEQUENCE [LARGE SCALE GENOMIC DNA]</scope>
    <source>
        <strain evidence="8 9">ND03</strain>
    </source>
</reference>
<dbReference type="AlphaFoldDB" id="A0A0B1R382"/>
<dbReference type="RefSeq" id="WP_039336421.1">
    <property type="nucleotide sequence ID" value="NZ_JTJJ01000121.1"/>
</dbReference>
<evidence type="ECO:0000256" key="6">
    <source>
        <dbReference type="SAM" id="Phobius"/>
    </source>
</evidence>
<feature type="domain" description="Citrate transporter-like" evidence="7">
    <location>
        <begin position="18"/>
        <end position="303"/>
    </location>
</feature>
<dbReference type="PANTHER" id="PTHR43568:SF1">
    <property type="entry name" value="P PROTEIN"/>
    <property type="match status" value="1"/>
</dbReference>
<evidence type="ECO:0000256" key="4">
    <source>
        <dbReference type="ARBA" id="ARBA00022989"/>
    </source>
</evidence>
<dbReference type="GO" id="GO:0055085">
    <property type="term" value="P:transmembrane transport"/>
    <property type="evidence" value="ECO:0007669"/>
    <property type="project" value="InterPro"/>
</dbReference>
<name>A0A0B1R382_9GAMM</name>
<comment type="caution">
    <text evidence="8">The sequence shown here is derived from an EMBL/GenBank/DDBJ whole genome shotgun (WGS) entry which is preliminary data.</text>
</comment>
<dbReference type="PANTHER" id="PTHR43568">
    <property type="entry name" value="P PROTEIN"/>
    <property type="match status" value="1"/>
</dbReference>
<feature type="transmembrane region" description="Helical" evidence="6">
    <location>
        <begin position="311"/>
        <end position="334"/>
    </location>
</feature>
<evidence type="ECO:0000256" key="3">
    <source>
        <dbReference type="ARBA" id="ARBA00022692"/>
    </source>
</evidence>
<protein>
    <submittedName>
        <fullName evidence="8">Membrane protein</fullName>
    </submittedName>
</protein>
<feature type="transmembrane region" description="Helical" evidence="6">
    <location>
        <begin position="346"/>
        <end position="365"/>
    </location>
</feature>
<feature type="transmembrane region" description="Helical" evidence="6">
    <location>
        <begin position="158"/>
        <end position="179"/>
    </location>
</feature>
<dbReference type="InterPro" id="IPR051475">
    <property type="entry name" value="Diverse_Ion_Transporter"/>
</dbReference>
<feature type="transmembrane region" description="Helical" evidence="6">
    <location>
        <begin position="80"/>
        <end position="107"/>
    </location>
</feature>
<accession>A0A0B1R382</accession>
<feature type="transmembrane region" description="Helical" evidence="6">
    <location>
        <begin position="119"/>
        <end position="138"/>
    </location>
</feature>
<dbReference type="Proteomes" id="UP000030853">
    <property type="component" value="Unassembled WGS sequence"/>
</dbReference>
<feature type="transmembrane region" description="Helical" evidence="6">
    <location>
        <begin position="200"/>
        <end position="216"/>
    </location>
</feature>
<keyword evidence="2" id="KW-0813">Transport</keyword>
<dbReference type="EMBL" id="JTJJ01000121">
    <property type="protein sequence ID" value="KHJ65555.1"/>
    <property type="molecule type" value="Genomic_DNA"/>
</dbReference>
<dbReference type="InterPro" id="IPR004680">
    <property type="entry name" value="Cit_transptr-like_dom"/>
</dbReference>
<proteinExistence type="predicted"/>
<dbReference type="Pfam" id="PF03600">
    <property type="entry name" value="CitMHS"/>
    <property type="match status" value="1"/>
</dbReference>
<keyword evidence="4 6" id="KW-1133">Transmembrane helix</keyword>
<evidence type="ECO:0000259" key="7">
    <source>
        <dbReference type="Pfam" id="PF03600"/>
    </source>
</evidence>
<evidence type="ECO:0000256" key="1">
    <source>
        <dbReference type="ARBA" id="ARBA00004141"/>
    </source>
</evidence>
<keyword evidence="3 6" id="KW-0812">Transmembrane</keyword>
<gene>
    <name evidence="8" type="ORF">QU24_24090</name>
</gene>